<dbReference type="AlphaFoldDB" id="A0A202CAX5"/>
<dbReference type="Proteomes" id="UP000196355">
    <property type="component" value="Unassembled WGS sequence"/>
</dbReference>
<accession>A0A202CAX5</accession>
<reference evidence="3" key="1">
    <citation type="submission" date="2017-02" db="EMBL/GenBank/DDBJ databases">
        <authorList>
            <person name="Tetz G."/>
            <person name="Tetz V."/>
        </authorList>
    </citation>
    <scope>NUCLEOTIDE SEQUENCE [LARGE SCALE GENOMIC DNA]</scope>
    <source>
        <strain evidence="3">VT16-26</strain>
    </source>
</reference>
<feature type="chain" id="PRO_5012374379" evidence="1">
    <location>
        <begin position="21"/>
        <end position="725"/>
    </location>
</feature>
<keyword evidence="1" id="KW-0732">Signal</keyword>
<dbReference type="RefSeq" id="WP_087706859.1">
    <property type="nucleotide sequence ID" value="NZ_JAKYXK010000003.1"/>
</dbReference>
<proteinExistence type="predicted"/>
<sequence>MNRKIVLVMVLSMTGILTNAQTSPGKVGINTTSPNATLDVAGNPTDVNAADGILAPRLTGDELKAKDALYDTPQIGTLVYATAAANPTTTKTINVTSEGYYYFDSNKVWQKVVNGTGVANGNFWALTGNSGTNPVPSGTQFLGTTDAQDFQVKVNNSEIMRVKNSNGHVHYGNILDRSASPNVQDADRNWTGGTATLSTSYQNLPSSFAVGNEITSIPAGNSGTANVRFNSVVTGAVNNNYFGTYLFDVLRGGGTAPIRGLFQNLFLDNGATYSGQTISGNASTVTIRTTTTTATPGLFTAAYDGTFNNAGTVSGSGYVAGLKAQVGGAGNFSVPNIYGVRGLLTGGNISGNGIGVEGFISSGTYGTGTQSIGLRSEVSASQVKNGYGLYIGTINGTDSQYGIYQSDADNNILFGNTRIGNTTNPVATLDVAGTARVSNTTASTATKVLGADANGQLNDITLGSGLGLSAGTLSNTGVTGLSATAPITVSASTGTATIAITRNDLNTGTSSSTATNPVTITNGTSAVVNGANTSVTVNNTAPLWNANQLQGANVSTAVPTDKQYLKYNGTTSQWEPTTVDKSGASATNTGTQSFVITAGTSSTTQIALNNKTFGGKVADNLNEFDISTGKFTAKGDGVRVFSIAYNFTRSGTGATPVISFAINGVSGSSQSINTSGTTITGTYIFAAYLTNGSTYYPEINITLGGSTNQTYTFTPNSNFFVVTQP</sequence>
<dbReference type="EMBL" id="MVAG01000074">
    <property type="protein sequence ID" value="OVE60712.1"/>
    <property type="molecule type" value="Genomic_DNA"/>
</dbReference>
<name>A0A202CAX5_9FLAO</name>
<protein>
    <submittedName>
        <fullName evidence="2">Uncharacterized protein</fullName>
    </submittedName>
</protein>
<evidence type="ECO:0000313" key="2">
    <source>
        <dbReference type="EMBL" id="OVE60712.1"/>
    </source>
</evidence>
<gene>
    <name evidence="2" type="ORF">B0E34_03685</name>
</gene>
<keyword evidence="3" id="KW-1185">Reference proteome</keyword>
<feature type="signal peptide" evidence="1">
    <location>
        <begin position="1"/>
        <end position="20"/>
    </location>
</feature>
<organism evidence="2 3">
    <name type="scientific">Chryseobacterium mucoviscidosis</name>
    <dbReference type="NCBI Taxonomy" id="1945581"/>
    <lineage>
        <taxon>Bacteria</taxon>
        <taxon>Pseudomonadati</taxon>
        <taxon>Bacteroidota</taxon>
        <taxon>Flavobacteriia</taxon>
        <taxon>Flavobacteriales</taxon>
        <taxon>Weeksellaceae</taxon>
        <taxon>Chryseobacterium group</taxon>
        <taxon>Chryseobacterium</taxon>
    </lineage>
</organism>
<evidence type="ECO:0000256" key="1">
    <source>
        <dbReference type="SAM" id="SignalP"/>
    </source>
</evidence>
<evidence type="ECO:0000313" key="3">
    <source>
        <dbReference type="Proteomes" id="UP000196355"/>
    </source>
</evidence>
<comment type="caution">
    <text evidence="2">The sequence shown here is derived from an EMBL/GenBank/DDBJ whole genome shotgun (WGS) entry which is preliminary data.</text>
</comment>